<proteinExistence type="predicted"/>
<organism evidence="1">
    <name type="scientific">Siphoviridae sp. ctEP635</name>
    <dbReference type="NCBI Taxonomy" id="2825396"/>
    <lineage>
        <taxon>Viruses</taxon>
        <taxon>Duplodnaviria</taxon>
        <taxon>Heunggongvirae</taxon>
        <taxon>Uroviricota</taxon>
        <taxon>Caudoviricetes</taxon>
    </lineage>
</organism>
<sequence length="64" mass="7014">MQIENIKISPAEVNNFPTALKWRRHAFGMDYEDVAELVGGGLPATSRNASCAPRLAGRRGECCH</sequence>
<accession>A0A8S5UWW6</accession>
<evidence type="ECO:0000313" key="1">
    <source>
        <dbReference type="EMBL" id="DAF98975.1"/>
    </source>
</evidence>
<protein>
    <submittedName>
        <fullName evidence="1">Uncharacterized protein</fullName>
    </submittedName>
</protein>
<name>A0A8S5UWW6_9CAUD</name>
<dbReference type="EMBL" id="BK016158">
    <property type="protein sequence ID" value="DAF98975.1"/>
    <property type="molecule type" value="Genomic_DNA"/>
</dbReference>
<reference evidence="1" key="1">
    <citation type="journal article" date="2021" name="Proc. Natl. Acad. Sci. U.S.A.">
        <title>A Catalog of Tens of Thousands of Viruses from Human Metagenomes Reveals Hidden Associations with Chronic Diseases.</title>
        <authorList>
            <person name="Tisza M.J."/>
            <person name="Buck C.B."/>
        </authorList>
    </citation>
    <scope>NUCLEOTIDE SEQUENCE</scope>
    <source>
        <strain evidence="1">CtEP635</strain>
    </source>
</reference>